<organism evidence="2">
    <name type="scientific">Fusarium oxysporum f. sp. melonis 26406</name>
    <dbReference type="NCBI Taxonomy" id="1089452"/>
    <lineage>
        <taxon>Eukaryota</taxon>
        <taxon>Fungi</taxon>
        <taxon>Dikarya</taxon>
        <taxon>Ascomycota</taxon>
        <taxon>Pezizomycotina</taxon>
        <taxon>Sordariomycetes</taxon>
        <taxon>Hypocreomycetidae</taxon>
        <taxon>Hypocreales</taxon>
        <taxon>Nectriaceae</taxon>
        <taxon>Fusarium</taxon>
        <taxon>Fusarium oxysporum species complex</taxon>
    </lineage>
</organism>
<feature type="compositionally biased region" description="Polar residues" evidence="1">
    <location>
        <begin position="123"/>
        <end position="142"/>
    </location>
</feature>
<reference evidence="2" key="2">
    <citation type="submission" date="2012-05" db="EMBL/GenBank/DDBJ databases">
        <title>Annotation of the Genome Sequence of Fusarium oxysporum f. sp. melonis 26406.</title>
        <authorList>
            <consortium name="The Broad Institute Genomics Platform"/>
            <person name="Ma L.-J."/>
            <person name="Corby-Kistler H."/>
            <person name="Broz K."/>
            <person name="Gale L.R."/>
            <person name="Jonkers W."/>
            <person name="O'Donnell K."/>
            <person name="Ploetz R."/>
            <person name="Steinberg C."/>
            <person name="Schwartz D.C."/>
            <person name="VanEtten H."/>
            <person name="Zhou S."/>
            <person name="Young S.K."/>
            <person name="Zeng Q."/>
            <person name="Gargeya S."/>
            <person name="Fitzgerald M."/>
            <person name="Abouelleil A."/>
            <person name="Alvarado L."/>
            <person name="Chapman S.B."/>
            <person name="Gainer-Dewar J."/>
            <person name="Goldberg J."/>
            <person name="Griggs A."/>
            <person name="Gujja S."/>
            <person name="Hansen M."/>
            <person name="Howarth C."/>
            <person name="Imamovic A."/>
            <person name="Ireland A."/>
            <person name="Larimer J."/>
            <person name="McCowan C."/>
            <person name="Murphy C."/>
            <person name="Pearson M."/>
            <person name="Poon T.W."/>
            <person name="Priest M."/>
            <person name="Roberts A."/>
            <person name="Saif S."/>
            <person name="Shea T."/>
            <person name="Sykes S."/>
            <person name="Wortman J."/>
            <person name="Nusbaum C."/>
            <person name="Birren B."/>
        </authorList>
    </citation>
    <scope>NUCLEOTIDE SEQUENCE</scope>
    <source>
        <strain evidence="2">26406</strain>
    </source>
</reference>
<dbReference type="Proteomes" id="UP000030703">
    <property type="component" value="Unassembled WGS sequence"/>
</dbReference>
<reference evidence="2" key="1">
    <citation type="submission" date="2012-04" db="EMBL/GenBank/DDBJ databases">
        <title>The Genome Sequence of Fusarium oxysporum melonis.</title>
        <authorList>
            <consortium name="The Broad Institute Genome Sequencing Platform"/>
            <person name="Ma L.-J."/>
            <person name="Gale L.R."/>
            <person name="Schwartz D.C."/>
            <person name="Zhou S."/>
            <person name="Corby-Kistler H."/>
            <person name="Young S.K."/>
            <person name="Zeng Q."/>
            <person name="Gargeya S."/>
            <person name="Fitzgerald M."/>
            <person name="Haas B."/>
            <person name="Abouelleil A."/>
            <person name="Alvarado L."/>
            <person name="Arachchi H.M."/>
            <person name="Berlin A."/>
            <person name="Brown A."/>
            <person name="Chapman S.B."/>
            <person name="Chen Z."/>
            <person name="Dunbar C."/>
            <person name="Freedman E."/>
            <person name="Gearin G."/>
            <person name="Goldberg J."/>
            <person name="Griggs A."/>
            <person name="Gujja S."/>
            <person name="Heiman D."/>
            <person name="Howarth C."/>
            <person name="Larson L."/>
            <person name="Lui A."/>
            <person name="MacDonald P.J.P."/>
            <person name="Montmayeur A."/>
            <person name="Murphy C."/>
            <person name="Neiman D."/>
            <person name="Pearson M."/>
            <person name="Priest M."/>
            <person name="Roberts A."/>
            <person name="Saif S."/>
            <person name="Shea T."/>
            <person name="Shenoy N."/>
            <person name="Sisk P."/>
            <person name="Stolte C."/>
            <person name="Sykes S."/>
            <person name="Wortman J."/>
            <person name="Nusbaum C."/>
            <person name="Birren B."/>
        </authorList>
    </citation>
    <scope>NUCLEOTIDE SEQUENCE</scope>
    <source>
        <strain evidence="2">26406</strain>
    </source>
</reference>
<evidence type="ECO:0000313" key="2">
    <source>
        <dbReference type="EMBL" id="EXK24306.1"/>
    </source>
</evidence>
<protein>
    <submittedName>
        <fullName evidence="2">Uncharacterized protein</fullName>
    </submittedName>
</protein>
<evidence type="ECO:0000256" key="1">
    <source>
        <dbReference type="SAM" id="MobiDB-lite"/>
    </source>
</evidence>
<gene>
    <name evidence="2" type="ORF">FOMG_18953</name>
</gene>
<accession>W9ZT70</accession>
<feature type="region of interest" description="Disordered" evidence="1">
    <location>
        <begin position="123"/>
        <end position="145"/>
    </location>
</feature>
<dbReference type="AlphaFoldDB" id="W9ZT70"/>
<proteinExistence type="predicted"/>
<dbReference type="VEuPathDB" id="FungiDB:FOMG_18953"/>
<dbReference type="OrthoDB" id="5145195at2759"/>
<dbReference type="HOGENOM" id="CLU_1677965_0_0_1"/>
<sequence length="157" mass="17236">MNTTLLMSTTITFQKSENFTLSLTVPDAGLAPRQPGRVRVTTDDELKRFAEIVELGVAGLPTADSTPSELDELASALVNLLTSAAKAVGRPTRKGARSCSLVDRRMRRCRGCISCNQKTLPSWLQRGSPNRQTRLPSRSPPSQKALLAESHRHLLRQ</sequence>
<name>W9ZT70_FUSOX</name>
<dbReference type="EMBL" id="JH659510">
    <property type="protein sequence ID" value="EXK24306.1"/>
    <property type="molecule type" value="Genomic_DNA"/>
</dbReference>